<evidence type="ECO:0000313" key="3">
    <source>
        <dbReference type="Proteomes" id="UP001189429"/>
    </source>
</evidence>
<evidence type="ECO:0000256" key="1">
    <source>
        <dbReference type="SAM" id="MobiDB-lite"/>
    </source>
</evidence>
<feature type="compositionally biased region" description="Basic and acidic residues" evidence="1">
    <location>
        <begin position="57"/>
        <end position="72"/>
    </location>
</feature>
<comment type="caution">
    <text evidence="2">The sequence shown here is derived from an EMBL/GenBank/DDBJ whole genome shotgun (WGS) entry which is preliminary data.</text>
</comment>
<gene>
    <name evidence="2" type="ORF">PCOR1329_LOCUS62697</name>
</gene>
<protein>
    <recommendedName>
        <fullName evidence="4">Pre-mRNA-splicing factor 38</fullName>
    </recommendedName>
</protein>
<accession>A0ABN9W140</accession>
<dbReference type="EMBL" id="CAUYUJ010017931">
    <property type="protein sequence ID" value="CAK0879220.1"/>
    <property type="molecule type" value="Genomic_DNA"/>
</dbReference>
<evidence type="ECO:0008006" key="4">
    <source>
        <dbReference type="Google" id="ProtNLM"/>
    </source>
</evidence>
<name>A0ABN9W140_9DINO</name>
<feature type="region of interest" description="Disordered" evidence="1">
    <location>
        <begin position="44"/>
        <end position="144"/>
    </location>
</feature>
<reference evidence="2" key="1">
    <citation type="submission" date="2023-10" db="EMBL/GenBank/DDBJ databases">
        <authorList>
            <person name="Chen Y."/>
            <person name="Shah S."/>
            <person name="Dougan E. K."/>
            <person name="Thang M."/>
            <person name="Chan C."/>
        </authorList>
    </citation>
    <scope>NUCLEOTIDE SEQUENCE [LARGE SCALE GENOMIC DNA]</scope>
</reference>
<keyword evidence="3" id="KW-1185">Reference proteome</keyword>
<organism evidence="2 3">
    <name type="scientific">Prorocentrum cordatum</name>
    <dbReference type="NCBI Taxonomy" id="2364126"/>
    <lineage>
        <taxon>Eukaryota</taxon>
        <taxon>Sar</taxon>
        <taxon>Alveolata</taxon>
        <taxon>Dinophyceae</taxon>
        <taxon>Prorocentrales</taxon>
        <taxon>Prorocentraceae</taxon>
        <taxon>Prorocentrum</taxon>
    </lineage>
</organism>
<proteinExistence type="predicted"/>
<evidence type="ECO:0000313" key="2">
    <source>
        <dbReference type="EMBL" id="CAK0879220.1"/>
    </source>
</evidence>
<feature type="compositionally biased region" description="Basic residues" evidence="1">
    <location>
        <begin position="135"/>
        <end position="144"/>
    </location>
</feature>
<sequence length="144" mass="15768">MYSSLLPPPFSLAPPPAVLHREGFIGLRGDTLLLLDGKPVEETIWAPTSEAPSCSHPQEDPASKVQKSKEAVGKLMNHMQAKVAPQASISQRRDSSGRRRWSPRKPKSEPDDDGYNAGDGDGLRRRTSPTSSAAARRRRRATND</sequence>
<dbReference type="Proteomes" id="UP001189429">
    <property type="component" value="Unassembled WGS sequence"/>
</dbReference>